<feature type="chain" id="PRO_5002913908" evidence="2">
    <location>
        <begin position="20"/>
        <end position="176"/>
    </location>
</feature>
<evidence type="ECO:0000313" key="3">
    <source>
        <dbReference type="EMBL" id="EEI92252.1"/>
    </source>
</evidence>
<name>C2FXX3_SPHSI</name>
<keyword evidence="1" id="KW-0472">Membrane</keyword>
<feature type="transmembrane region" description="Helical" evidence="1">
    <location>
        <begin position="139"/>
        <end position="156"/>
    </location>
</feature>
<keyword evidence="1" id="KW-1133">Transmembrane helix</keyword>
<protein>
    <submittedName>
        <fullName evidence="3">Uncharacterized protein</fullName>
    </submittedName>
</protein>
<organism evidence="3 4">
    <name type="scientific">Sphingobacterium spiritivorum ATCC 33300</name>
    <dbReference type="NCBI Taxonomy" id="525372"/>
    <lineage>
        <taxon>Bacteria</taxon>
        <taxon>Pseudomonadati</taxon>
        <taxon>Bacteroidota</taxon>
        <taxon>Sphingobacteriia</taxon>
        <taxon>Sphingobacteriales</taxon>
        <taxon>Sphingobacteriaceae</taxon>
        <taxon>Sphingobacterium</taxon>
    </lineage>
</organism>
<evidence type="ECO:0000256" key="2">
    <source>
        <dbReference type="SAM" id="SignalP"/>
    </source>
</evidence>
<keyword evidence="1" id="KW-0812">Transmembrane</keyword>
<dbReference type="EMBL" id="ACHB01000050">
    <property type="protein sequence ID" value="EEI92252.1"/>
    <property type="molecule type" value="Genomic_DNA"/>
</dbReference>
<proteinExistence type="predicted"/>
<dbReference type="HOGENOM" id="CLU_129316_0_0_10"/>
<evidence type="ECO:0000313" key="4">
    <source>
        <dbReference type="Proteomes" id="UP000006241"/>
    </source>
</evidence>
<gene>
    <name evidence="3" type="ORF">HMPREF0765_2179</name>
</gene>
<reference evidence="3 4" key="1">
    <citation type="submission" date="2009-01" db="EMBL/GenBank/DDBJ databases">
        <authorList>
            <person name="Qin X."/>
            <person name="Bachman B."/>
            <person name="Battles P."/>
            <person name="Bell A."/>
            <person name="Bess C."/>
            <person name="Bickham C."/>
            <person name="Chaboub L."/>
            <person name="Chen D."/>
            <person name="Coyle M."/>
            <person name="Deiros D.R."/>
            <person name="Dinh H."/>
            <person name="Forbes L."/>
            <person name="Fowler G."/>
            <person name="Francisco L."/>
            <person name="Fu Q."/>
            <person name="Gubbala S."/>
            <person name="Hale W."/>
            <person name="Han Y."/>
            <person name="Hemphill L."/>
            <person name="Highlander S.K."/>
            <person name="Hirani K."/>
            <person name="Hogues M."/>
            <person name="Jackson L."/>
            <person name="Jakkamsetti A."/>
            <person name="Javaid M."/>
            <person name="Jiang H."/>
            <person name="Korchina V."/>
            <person name="Kovar C."/>
            <person name="Lara F."/>
            <person name="Lee S."/>
            <person name="Mata R."/>
            <person name="Mathew T."/>
            <person name="Moen C."/>
            <person name="Morales K."/>
            <person name="Munidasa M."/>
            <person name="Nazareth L."/>
            <person name="Ngo R."/>
            <person name="Nguyen L."/>
            <person name="Okwuonu G."/>
            <person name="Ongeri F."/>
            <person name="Patil S."/>
            <person name="Petrosino J."/>
            <person name="Pham C."/>
            <person name="Pham P."/>
            <person name="Pu L.-L."/>
            <person name="Puazo M."/>
            <person name="Raj R."/>
            <person name="Reid J."/>
            <person name="Rouhana J."/>
            <person name="Saada N."/>
            <person name="Shang Y."/>
            <person name="Simmons D."/>
            <person name="Thornton R."/>
            <person name="Warren J."/>
            <person name="Weissenberger G."/>
            <person name="Zhang J."/>
            <person name="Zhang L."/>
            <person name="Zhou C."/>
            <person name="Zhu D."/>
            <person name="Muzny D."/>
            <person name="Worley K."/>
            <person name="Gibbs R."/>
        </authorList>
    </citation>
    <scope>NUCLEOTIDE SEQUENCE [LARGE SCALE GENOMIC DNA]</scope>
    <source>
        <strain evidence="3 4">ATCC 33300</strain>
    </source>
</reference>
<dbReference type="Proteomes" id="UP000006241">
    <property type="component" value="Unassembled WGS sequence"/>
</dbReference>
<feature type="signal peptide" evidence="2">
    <location>
        <begin position="1"/>
        <end position="19"/>
    </location>
</feature>
<keyword evidence="2" id="KW-0732">Signal</keyword>
<sequence>MQRYLIICLLFVLPFLAVAQQNTIENFTIKENLTQNGKLAIVALDTAEHANERINGTYAFSLNGLKQDLIFHNGVAVATNTIESSTFVFFKHKNQEHSLGKLYYIFKSDKGLNPIKIRGLILLVVPCVILLIAYTFRRFLVTAVILALVYVFFNYSQGLSISNLLESIFMGIKSFF</sequence>
<feature type="transmembrane region" description="Helical" evidence="1">
    <location>
        <begin position="117"/>
        <end position="134"/>
    </location>
</feature>
<dbReference type="AlphaFoldDB" id="C2FXX3"/>
<evidence type="ECO:0000256" key="1">
    <source>
        <dbReference type="SAM" id="Phobius"/>
    </source>
</evidence>
<comment type="caution">
    <text evidence="3">The sequence shown here is derived from an EMBL/GenBank/DDBJ whole genome shotgun (WGS) entry which is preliminary data.</text>
</comment>
<accession>C2FXX3</accession>